<organism evidence="3 4">
    <name type="scientific">Seminavis robusta</name>
    <dbReference type="NCBI Taxonomy" id="568900"/>
    <lineage>
        <taxon>Eukaryota</taxon>
        <taxon>Sar</taxon>
        <taxon>Stramenopiles</taxon>
        <taxon>Ochrophyta</taxon>
        <taxon>Bacillariophyta</taxon>
        <taxon>Bacillariophyceae</taxon>
        <taxon>Bacillariophycidae</taxon>
        <taxon>Naviculales</taxon>
        <taxon>Naviculaceae</taxon>
        <taxon>Seminavis</taxon>
    </lineage>
</organism>
<dbReference type="OrthoDB" id="54884at2759"/>
<dbReference type="AlphaFoldDB" id="A0A9N8EE96"/>
<evidence type="ECO:0000256" key="1">
    <source>
        <dbReference type="SAM" id="MobiDB-lite"/>
    </source>
</evidence>
<name>A0A9N8EE96_9STRA</name>
<proteinExistence type="predicted"/>
<evidence type="ECO:0000313" key="4">
    <source>
        <dbReference type="Proteomes" id="UP001153069"/>
    </source>
</evidence>
<feature type="domain" description="Senescence" evidence="2">
    <location>
        <begin position="188"/>
        <end position="359"/>
    </location>
</feature>
<protein>
    <recommendedName>
        <fullName evidence="2">Senescence domain-containing protein</fullName>
    </recommendedName>
</protein>
<gene>
    <name evidence="3" type="ORF">SEMRO_1053_G235840.1</name>
</gene>
<dbReference type="InterPro" id="IPR009686">
    <property type="entry name" value="Senescence/spartin_C"/>
</dbReference>
<dbReference type="PANTHER" id="PTHR21068:SF43">
    <property type="entry name" value="SPARTIN"/>
    <property type="match status" value="1"/>
</dbReference>
<feature type="region of interest" description="Disordered" evidence="1">
    <location>
        <begin position="415"/>
        <end position="443"/>
    </location>
</feature>
<dbReference type="Pfam" id="PF06911">
    <property type="entry name" value="Senescence"/>
    <property type="match status" value="1"/>
</dbReference>
<evidence type="ECO:0000259" key="2">
    <source>
        <dbReference type="Pfam" id="PF06911"/>
    </source>
</evidence>
<accession>A0A9N8EE96</accession>
<dbReference type="Proteomes" id="UP001153069">
    <property type="component" value="Unassembled WGS sequence"/>
</dbReference>
<comment type="caution">
    <text evidence="3">The sequence shown here is derived from an EMBL/GenBank/DDBJ whole genome shotgun (WGS) entry which is preliminary data.</text>
</comment>
<sequence length="634" mass="69404">MREEQLQRQQQQLQHAREDVITVKDSVWEKLRDDLLTAVPELNEIGGQSLRNVYAAGVSDGRVLRSLAALSLPKSGEAQTNYDHHILTLARALAAASVKPTAKLAIVKTIMTLRSPREAGWQLLEGVIADTLQFITDRDYLWEYLDHSDEVLLWELRAICLSRHQQHRSDEILDRVVDTGNAAATFLSRQALVVEKGFAISTDVLSAGIEASGERLKQVIEPDDRSLFEPNSRAKVISLTYTDAAKRATDSVRITSRQAMTKVQNSSTKGIQNIAERGPRLIPNSKSRKVVCAAGRFGTAAVGATALVADALLESTGQVAKKTAEVTADVVRHKYGSSAGQVVRNCSDTVGNCLRTCGHVALLHTGKGMTRTVARKTGKMHVKSYVDEELEGDAPSSDGSLFDEAEGEMHDITATQDEASPWQHFAEEPTSRLDDSETTNETDSYERVGGDIMLVEGNNILEFDTTLTLSPSVLDSLPDQITSVDAQSDFFSDITNEPLYERAFPDLSIIHKGSTTHSSIFRNVDNESTGGELTPIKCLSDDEGTDYTACTVDETYVTNISLDTSKSMDHTEDVVYSVYDHDVVAAKPVGSPIRRSLASRVPPNGGYVPSSYEETKKCSWRKGIYSSVKSNFGL</sequence>
<dbReference type="PANTHER" id="PTHR21068">
    <property type="entry name" value="SPARTIN"/>
    <property type="match status" value="1"/>
</dbReference>
<dbReference type="InterPro" id="IPR045036">
    <property type="entry name" value="Spartin-like"/>
</dbReference>
<reference evidence="3" key="1">
    <citation type="submission" date="2020-06" db="EMBL/GenBank/DDBJ databases">
        <authorList>
            <consortium name="Plant Systems Biology data submission"/>
        </authorList>
    </citation>
    <scope>NUCLEOTIDE SEQUENCE</scope>
    <source>
        <strain evidence="3">D6</strain>
    </source>
</reference>
<dbReference type="EMBL" id="CAICTM010001051">
    <property type="protein sequence ID" value="CAB9519861.1"/>
    <property type="molecule type" value="Genomic_DNA"/>
</dbReference>
<feature type="compositionally biased region" description="Basic and acidic residues" evidence="1">
    <location>
        <begin position="425"/>
        <end position="435"/>
    </location>
</feature>
<keyword evidence="4" id="KW-1185">Reference proteome</keyword>
<dbReference type="GO" id="GO:0005886">
    <property type="term" value="C:plasma membrane"/>
    <property type="evidence" value="ECO:0007669"/>
    <property type="project" value="TreeGrafter"/>
</dbReference>
<evidence type="ECO:0000313" key="3">
    <source>
        <dbReference type="EMBL" id="CAB9519861.1"/>
    </source>
</evidence>